<feature type="compositionally biased region" description="Basic and acidic residues" evidence="2">
    <location>
        <begin position="433"/>
        <end position="448"/>
    </location>
</feature>
<accession>A0A5A8CEW2</accession>
<evidence type="ECO:0000313" key="4">
    <source>
        <dbReference type="Proteomes" id="UP000323011"/>
    </source>
</evidence>
<feature type="compositionally biased region" description="Low complexity" evidence="2">
    <location>
        <begin position="292"/>
        <end position="308"/>
    </location>
</feature>
<evidence type="ECO:0000256" key="1">
    <source>
        <dbReference type="SAM" id="Coils"/>
    </source>
</evidence>
<feature type="region of interest" description="Disordered" evidence="2">
    <location>
        <begin position="60"/>
        <end position="95"/>
    </location>
</feature>
<feature type="compositionally biased region" description="Acidic residues" evidence="2">
    <location>
        <begin position="612"/>
        <end position="621"/>
    </location>
</feature>
<keyword evidence="4" id="KW-1185">Reference proteome</keyword>
<gene>
    <name evidence="3" type="ORF">FNF29_05383</name>
</gene>
<organism evidence="3 4">
    <name type="scientific">Cafeteria roenbergensis</name>
    <name type="common">Marine flagellate</name>
    <dbReference type="NCBI Taxonomy" id="33653"/>
    <lineage>
        <taxon>Eukaryota</taxon>
        <taxon>Sar</taxon>
        <taxon>Stramenopiles</taxon>
        <taxon>Bigyra</taxon>
        <taxon>Opalozoa</taxon>
        <taxon>Bicosoecida</taxon>
        <taxon>Cafeteriaceae</taxon>
        <taxon>Cafeteria</taxon>
    </lineage>
</organism>
<evidence type="ECO:0000313" key="3">
    <source>
        <dbReference type="EMBL" id="KAA0150371.1"/>
    </source>
</evidence>
<protein>
    <submittedName>
        <fullName evidence="3">Uncharacterized protein</fullName>
    </submittedName>
</protein>
<keyword evidence="1" id="KW-0175">Coiled coil</keyword>
<dbReference type="EMBL" id="VLTN01000035">
    <property type="protein sequence ID" value="KAA0150371.1"/>
    <property type="molecule type" value="Genomic_DNA"/>
</dbReference>
<name>A0A5A8CEW2_CAFRO</name>
<dbReference type="Proteomes" id="UP000323011">
    <property type="component" value="Unassembled WGS sequence"/>
</dbReference>
<feature type="compositionally biased region" description="Low complexity" evidence="2">
    <location>
        <begin position="590"/>
        <end position="603"/>
    </location>
</feature>
<dbReference type="AlphaFoldDB" id="A0A5A8CEW2"/>
<feature type="region of interest" description="Disordered" evidence="2">
    <location>
        <begin position="139"/>
        <end position="208"/>
    </location>
</feature>
<feature type="coiled-coil region" evidence="1">
    <location>
        <begin position="491"/>
        <end position="532"/>
    </location>
</feature>
<reference evidence="3 4" key="1">
    <citation type="submission" date="2019-07" db="EMBL/GenBank/DDBJ databases">
        <title>Genomes of Cafeteria roenbergensis.</title>
        <authorList>
            <person name="Fischer M.G."/>
            <person name="Hackl T."/>
            <person name="Roman M."/>
        </authorList>
    </citation>
    <scope>NUCLEOTIDE SEQUENCE [LARGE SCALE GENOMIC DNA]</scope>
    <source>
        <strain evidence="3 4">BVI</strain>
    </source>
</reference>
<feature type="region of interest" description="Disordered" evidence="2">
    <location>
        <begin position="1"/>
        <end position="22"/>
    </location>
</feature>
<feature type="compositionally biased region" description="Low complexity" evidence="2">
    <location>
        <begin position="157"/>
        <end position="176"/>
    </location>
</feature>
<proteinExistence type="predicted"/>
<feature type="region of interest" description="Disordered" evidence="2">
    <location>
        <begin position="385"/>
        <end position="471"/>
    </location>
</feature>
<comment type="caution">
    <text evidence="3">The sequence shown here is derived from an EMBL/GenBank/DDBJ whole genome shotgun (WGS) entry which is preliminary data.</text>
</comment>
<feature type="compositionally biased region" description="Low complexity" evidence="2">
    <location>
        <begin position="268"/>
        <end position="277"/>
    </location>
</feature>
<sequence length="659" mass="68868">MESPLVAPRATTAAPPTPSEDPLATVYHVWTFSKPADGPVPSSDEARVAHFRWEHGGALQAASSERDLADGNARGASHSPARETGPDPVDGRMPSVVPLVEGLQGSTARAARGDADPFFSLELTGRELAPGDAEDVVRRMQASPDDDSVYAGDCTGASAAESSSSRPDPSSPAYAALQLSAKRWRQSEGGSDREPDTPSFRAELVDETGKVREFRAGVRWATGRIKAGSGPAKVPALSEREAAGRTLARLGLSAAHPRPLLGKGPAGAGAAWGTWAGETRPGDVGNSLWQPASASSAVAGVEGTSSAGWGQGGSNPMSLLQTVRRRRPGYGQEDDDGNAATRALAAQADAMDLMGCPRSRSLMYDRWRKGQEEHQRVAVSAALSLAELDEVERQGTEAQKDTMARSIPGAEAEGKRSVGRPADGEEQVGEWEAELRRAHARQAQKEAADAEAAAAEEAASEAEESAGALGKGSLGGYDVASVATRAAGEAATAAESRAADVDSRVRVLEQEVDAVDDELEHWRAERERLLDQLPAQERSRALTCVAGLRERGAAQWEGIAAADAIDALAARALDAKLAAAALLGPHDRAQAPAAPSPDDSMSPFAVTPLPPGEEDSFDDDSRDVPLRSTKGSAARFKGSSSSSSSSRLAWGHETSDPRD</sequence>
<feature type="region of interest" description="Disordered" evidence="2">
    <location>
        <begin position="256"/>
        <end position="319"/>
    </location>
</feature>
<feature type="compositionally biased region" description="Basic and acidic residues" evidence="2">
    <location>
        <begin position="391"/>
        <end position="403"/>
    </location>
</feature>
<feature type="region of interest" description="Disordered" evidence="2">
    <location>
        <begin position="588"/>
        <end position="659"/>
    </location>
</feature>
<evidence type="ECO:0000256" key="2">
    <source>
        <dbReference type="SAM" id="MobiDB-lite"/>
    </source>
</evidence>